<evidence type="ECO:0000313" key="13">
    <source>
        <dbReference type="Proteomes" id="UP000325755"/>
    </source>
</evidence>
<reference evidence="12 13" key="1">
    <citation type="submission" date="2019-09" db="EMBL/GenBank/DDBJ databases">
        <title>Ecophysiology of the spiral-shaped methanotroph Methylospira mobilis as revealed by the complete genome sequence.</title>
        <authorList>
            <person name="Oshkin I.Y."/>
            <person name="Dedysh S.N."/>
            <person name="Miroshnikov K."/>
            <person name="Danilova O.V."/>
            <person name="Hakobyan A."/>
            <person name="Liesack W."/>
        </authorList>
    </citation>
    <scope>NUCLEOTIDE SEQUENCE [LARGE SCALE GENOMIC DNA]</scope>
    <source>
        <strain evidence="12 13">Shm1</strain>
    </source>
</reference>
<evidence type="ECO:0000256" key="10">
    <source>
        <dbReference type="SAM" id="Phobius"/>
    </source>
</evidence>
<evidence type="ECO:0000256" key="2">
    <source>
        <dbReference type="ARBA" id="ARBA00008914"/>
    </source>
</evidence>
<evidence type="ECO:0000256" key="3">
    <source>
        <dbReference type="ARBA" id="ARBA00022475"/>
    </source>
</evidence>
<dbReference type="InterPro" id="IPR036737">
    <property type="entry name" value="OmpA-like_sf"/>
</dbReference>
<dbReference type="PROSITE" id="PS51123">
    <property type="entry name" value="OMPA_2"/>
    <property type="match status" value="1"/>
</dbReference>
<keyword evidence="6 7" id="KW-0472">Membrane</keyword>
<evidence type="ECO:0000256" key="6">
    <source>
        <dbReference type="ARBA" id="ARBA00023136"/>
    </source>
</evidence>
<dbReference type="RefSeq" id="WP_153248413.1">
    <property type="nucleotide sequence ID" value="NZ_CP044205.1"/>
</dbReference>
<dbReference type="FunCoup" id="A0A5Q0BF13">
    <property type="interactions" value="210"/>
</dbReference>
<comment type="subcellular location">
    <subcellularLocation>
        <location evidence="1">Cell membrane</location>
        <topology evidence="1">Single-pass membrane protein</topology>
    </subcellularLocation>
</comment>
<evidence type="ECO:0000256" key="5">
    <source>
        <dbReference type="ARBA" id="ARBA00022989"/>
    </source>
</evidence>
<keyword evidence="4 10" id="KW-0812">Transmembrane</keyword>
<keyword evidence="12" id="KW-0966">Cell projection</keyword>
<keyword evidence="8" id="KW-0175">Coiled coil</keyword>
<feature type="compositionally biased region" description="Polar residues" evidence="9">
    <location>
        <begin position="296"/>
        <end position="312"/>
    </location>
</feature>
<dbReference type="InterPro" id="IPR050330">
    <property type="entry name" value="Bact_OuterMem_StrucFunc"/>
</dbReference>
<dbReference type="Pfam" id="PF00691">
    <property type="entry name" value="OmpA"/>
    <property type="match status" value="1"/>
</dbReference>
<evidence type="ECO:0000256" key="8">
    <source>
        <dbReference type="SAM" id="Coils"/>
    </source>
</evidence>
<keyword evidence="12" id="KW-0969">Cilium</keyword>
<sequence length="312" mass="34573">MADKEQSLIVVKRIKRNGGGGHGGGSWKVAYADFVTAMMAFFLLMWLLGSVGDYTKKGIAEYFNTPIEAALTRGTAISESSNIIPGGGDDITRKEGDVKVSEEVGTQFPVNLDEARQEWERQERTRLQELEEQIEQAIDANPLLKQFKKQILLDITTEGLRIQIVDEQNRPMFATGRDELKSYTIDILHEIGRVLNSINNRISISGHTDASNYANNGSGYTNWELSSDRANAARRELIIGGMVNEKILRIIGLSSAVPFDKDDPLNPMNRRISIVVLNKKTENAITEQENGGKVNISDTPQSVQGVQQKLAP</sequence>
<evidence type="ECO:0000313" key="12">
    <source>
        <dbReference type="EMBL" id="QFY42420.1"/>
    </source>
</evidence>
<keyword evidence="12" id="KW-0282">Flagellum</keyword>
<evidence type="ECO:0000256" key="1">
    <source>
        <dbReference type="ARBA" id="ARBA00004162"/>
    </source>
</evidence>
<dbReference type="InterPro" id="IPR006665">
    <property type="entry name" value="OmpA-like"/>
</dbReference>
<feature type="domain" description="OmpA-like" evidence="11">
    <location>
        <begin position="160"/>
        <end position="280"/>
    </location>
</feature>
<gene>
    <name evidence="12" type="primary">motB</name>
    <name evidence="12" type="ORF">F6R98_07105</name>
</gene>
<evidence type="ECO:0000256" key="4">
    <source>
        <dbReference type="ARBA" id="ARBA00022692"/>
    </source>
</evidence>
<organism evidence="12 13">
    <name type="scientific">Candidatus Methylospira mobilis</name>
    <dbReference type="NCBI Taxonomy" id="1808979"/>
    <lineage>
        <taxon>Bacteria</taxon>
        <taxon>Pseudomonadati</taxon>
        <taxon>Pseudomonadota</taxon>
        <taxon>Gammaproteobacteria</taxon>
        <taxon>Methylococcales</taxon>
        <taxon>Methylococcaceae</taxon>
        <taxon>Candidatus Methylospira</taxon>
    </lineage>
</organism>
<dbReference type="Gene3D" id="3.30.1330.60">
    <property type="entry name" value="OmpA-like domain"/>
    <property type="match status" value="1"/>
</dbReference>
<feature type="transmembrane region" description="Helical" evidence="10">
    <location>
        <begin position="29"/>
        <end position="48"/>
    </location>
</feature>
<keyword evidence="5 10" id="KW-1133">Transmembrane helix</keyword>
<feature type="region of interest" description="Disordered" evidence="9">
    <location>
        <begin position="289"/>
        <end position="312"/>
    </location>
</feature>
<dbReference type="PANTHER" id="PTHR30329">
    <property type="entry name" value="STATOR ELEMENT OF FLAGELLAR MOTOR COMPLEX"/>
    <property type="match status" value="1"/>
</dbReference>
<evidence type="ECO:0000256" key="7">
    <source>
        <dbReference type="PROSITE-ProRule" id="PRU00473"/>
    </source>
</evidence>
<dbReference type="OrthoDB" id="9809186at2"/>
<proteinExistence type="inferred from homology"/>
<keyword evidence="3" id="KW-1003">Cell membrane</keyword>
<evidence type="ECO:0000256" key="9">
    <source>
        <dbReference type="SAM" id="MobiDB-lite"/>
    </source>
</evidence>
<dbReference type="Pfam" id="PF13677">
    <property type="entry name" value="MotB_plug"/>
    <property type="match status" value="1"/>
</dbReference>
<name>A0A5Q0BF13_9GAMM</name>
<accession>A0A5Q0BF13</accession>
<dbReference type="InParanoid" id="A0A5Q0BF13"/>
<protein>
    <submittedName>
        <fullName evidence="12">Flagellar motor protein MotB</fullName>
    </submittedName>
</protein>
<dbReference type="Proteomes" id="UP000325755">
    <property type="component" value="Chromosome"/>
</dbReference>
<dbReference type="PANTHER" id="PTHR30329:SF21">
    <property type="entry name" value="LIPOPROTEIN YIAD-RELATED"/>
    <property type="match status" value="1"/>
</dbReference>
<dbReference type="SUPFAM" id="SSF103088">
    <property type="entry name" value="OmpA-like"/>
    <property type="match status" value="1"/>
</dbReference>
<feature type="coiled-coil region" evidence="8">
    <location>
        <begin position="112"/>
        <end position="140"/>
    </location>
</feature>
<comment type="similarity">
    <text evidence="2">Belongs to the MotB family.</text>
</comment>
<dbReference type="GO" id="GO:0005886">
    <property type="term" value="C:plasma membrane"/>
    <property type="evidence" value="ECO:0007669"/>
    <property type="project" value="UniProtKB-SubCell"/>
</dbReference>
<dbReference type="AlphaFoldDB" id="A0A5Q0BF13"/>
<keyword evidence="13" id="KW-1185">Reference proteome</keyword>
<dbReference type="KEGG" id="mmob:F6R98_07105"/>
<dbReference type="InterPro" id="IPR025713">
    <property type="entry name" value="MotB-like_N_dom"/>
</dbReference>
<evidence type="ECO:0000259" key="11">
    <source>
        <dbReference type="PROSITE" id="PS51123"/>
    </source>
</evidence>
<dbReference type="CDD" id="cd07185">
    <property type="entry name" value="OmpA_C-like"/>
    <property type="match status" value="1"/>
</dbReference>
<dbReference type="NCBIfam" id="NF006548">
    <property type="entry name" value="PRK09041.1"/>
    <property type="match status" value="1"/>
</dbReference>
<dbReference type="EMBL" id="CP044205">
    <property type="protein sequence ID" value="QFY42420.1"/>
    <property type="molecule type" value="Genomic_DNA"/>
</dbReference>